<organism evidence="1 2">
    <name type="scientific">Austropuccinia psidii MF-1</name>
    <dbReference type="NCBI Taxonomy" id="1389203"/>
    <lineage>
        <taxon>Eukaryota</taxon>
        <taxon>Fungi</taxon>
        <taxon>Dikarya</taxon>
        <taxon>Basidiomycota</taxon>
        <taxon>Pucciniomycotina</taxon>
        <taxon>Pucciniomycetes</taxon>
        <taxon>Pucciniales</taxon>
        <taxon>Sphaerophragmiaceae</taxon>
        <taxon>Austropuccinia</taxon>
    </lineage>
</organism>
<gene>
    <name evidence="1" type="ORF">O181_080548</name>
</gene>
<keyword evidence="2" id="KW-1185">Reference proteome</keyword>
<evidence type="ECO:0000313" key="1">
    <source>
        <dbReference type="EMBL" id="MBW0540833.1"/>
    </source>
</evidence>
<dbReference type="OrthoDB" id="2273864at2759"/>
<dbReference type="EMBL" id="AVOT02045488">
    <property type="protein sequence ID" value="MBW0540833.1"/>
    <property type="molecule type" value="Genomic_DNA"/>
</dbReference>
<evidence type="ECO:0000313" key="2">
    <source>
        <dbReference type="Proteomes" id="UP000765509"/>
    </source>
</evidence>
<dbReference type="AlphaFoldDB" id="A0A9Q3IGM3"/>
<sequence length="131" mass="15205">MPNSLQHDVQISITSFEDLYHSQQTNTLQLMAIRKIIQSLQDMIIIFSAYALEFKDSSGFTNDLCTLIAALKLAYKTSIHYLTGKAARMLEKRWNLRLHYDTLKKDLVDIHQKARSFKISLTKKDIRKTDV</sequence>
<protein>
    <submittedName>
        <fullName evidence="1">Uncharacterized protein</fullName>
    </submittedName>
</protein>
<dbReference type="Proteomes" id="UP000765509">
    <property type="component" value="Unassembled WGS sequence"/>
</dbReference>
<accession>A0A9Q3IGM3</accession>
<proteinExistence type="predicted"/>
<name>A0A9Q3IGM3_9BASI</name>
<comment type="caution">
    <text evidence="1">The sequence shown here is derived from an EMBL/GenBank/DDBJ whole genome shotgun (WGS) entry which is preliminary data.</text>
</comment>
<reference evidence="1" key="1">
    <citation type="submission" date="2021-03" db="EMBL/GenBank/DDBJ databases">
        <title>Draft genome sequence of rust myrtle Austropuccinia psidii MF-1, a brazilian biotype.</title>
        <authorList>
            <person name="Quecine M.C."/>
            <person name="Pachon D.M.R."/>
            <person name="Bonatelli M.L."/>
            <person name="Correr F.H."/>
            <person name="Franceschini L.M."/>
            <person name="Leite T.F."/>
            <person name="Margarido G.R.A."/>
            <person name="Almeida C.A."/>
            <person name="Ferrarezi J.A."/>
            <person name="Labate C.A."/>
        </authorList>
    </citation>
    <scope>NUCLEOTIDE SEQUENCE</scope>
    <source>
        <strain evidence="1">MF-1</strain>
    </source>
</reference>